<dbReference type="GO" id="GO:0140359">
    <property type="term" value="F:ABC-type transporter activity"/>
    <property type="evidence" value="ECO:0007669"/>
    <property type="project" value="InterPro"/>
</dbReference>
<organism evidence="12 13">
    <name type="scientific">Dicentrarchus labrax</name>
    <name type="common">European seabass</name>
    <name type="synonym">Morone labrax</name>
    <dbReference type="NCBI Taxonomy" id="13489"/>
    <lineage>
        <taxon>Eukaryota</taxon>
        <taxon>Metazoa</taxon>
        <taxon>Chordata</taxon>
        <taxon>Craniata</taxon>
        <taxon>Vertebrata</taxon>
        <taxon>Euteleostomi</taxon>
        <taxon>Actinopterygii</taxon>
        <taxon>Neopterygii</taxon>
        <taxon>Teleostei</taxon>
        <taxon>Neoteleostei</taxon>
        <taxon>Acanthomorphata</taxon>
        <taxon>Eupercaria</taxon>
        <taxon>Moronidae</taxon>
        <taxon>Dicentrarchus</taxon>
    </lineage>
</organism>
<gene>
    <name evidence="12" type="primary">abca12</name>
</gene>
<accession>A0A8C4EK35</accession>
<evidence type="ECO:0000256" key="7">
    <source>
        <dbReference type="ARBA" id="ARBA00022840"/>
    </source>
</evidence>
<dbReference type="InterPro" id="IPR027417">
    <property type="entry name" value="P-loop_NTPase"/>
</dbReference>
<keyword evidence="8 10" id="KW-1133">Transmembrane helix</keyword>
<dbReference type="Pfam" id="PF23321">
    <property type="entry name" value="R1_ABCA1"/>
    <property type="match status" value="1"/>
</dbReference>
<feature type="transmembrane region" description="Helical" evidence="10">
    <location>
        <begin position="879"/>
        <end position="900"/>
    </location>
</feature>
<evidence type="ECO:0000256" key="2">
    <source>
        <dbReference type="ARBA" id="ARBA00008869"/>
    </source>
</evidence>
<feature type="transmembrane region" description="Helical" evidence="10">
    <location>
        <begin position="1217"/>
        <end position="1233"/>
    </location>
</feature>
<dbReference type="SUPFAM" id="SSF52540">
    <property type="entry name" value="P-loop containing nucleoside triphosphate hydrolases"/>
    <property type="match status" value="2"/>
</dbReference>
<keyword evidence="13" id="KW-1185">Reference proteome</keyword>
<comment type="similarity">
    <text evidence="2">Belongs to the ABC transporter superfamily. ABCA family.</text>
</comment>
<keyword evidence="7" id="KW-0067">ATP-binding</keyword>
<dbReference type="PANTHER" id="PTHR19229">
    <property type="entry name" value="ATP-BINDING CASSETTE TRANSPORTER SUBFAMILY A ABCA"/>
    <property type="match status" value="1"/>
</dbReference>
<reference evidence="12" key="2">
    <citation type="submission" date="2025-09" db="UniProtKB">
        <authorList>
            <consortium name="Ensembl"/>
        </authorList>
    </citation>
    <scope>IDENTIFICATION</scope>
</reference>
<feature type="transmembrane region" description="Helical" evidence="10">
    <location>
        <begin position="305"/>
        <end position="327"/>
    </location>
</feature>
<keyword evidence="6" id="KW-0547">Nucleotide-binding</keyword>
<evidence type="ECO:0000256" key="1">
    <source>
        <dbReference type="ARBA" id="ARBA00004141"/>
    </source>
</evidence>
<dbReference type="InterPro" id="IPR013525">
    <property type="entry name" value="ABC2_TM"/>
</dbReference>
<feature type="domain" description="ABC transporter" evidence="11">
    <location>
        <begin position="1262"/>
        <end position="1496"/>
    </location>
</feature>
<evidence type="ECO:0000313" key="13">
    <source>
        <dbReference type="Proteomes" id="UP000694389"/>
    </source>
</evidence>
<feature type="transmembrane region" description="Helical" evidence="10">
    <location>
        <begin position="1182"/>
        <end position="1205"/>
    </location>
</feature>
<dbReference type="FunFam" id="3.40.50.300:FF:000298">
    <property type="entry name" value="ATP-binding cassette sub-family A member 12"/>
    <property type="match status" value="1"/>
</dbReference>
<feature type="transmembrane region" description="Helical" evidence="10">
    <location>
        <begin position="339"/>
        <end position="359"/>
    </location>
</feature>
<dbReference type="PANTHER" id="PTHR19229:SF29">
    <property type="entry name" value="GLUCOSYLCERAMIDE TRANSPORTER ABCA12"/>
    <property type="match status" value="1"/>
</dbReference>
<dbReference type="Proteomes" id="UP000694389">
    <property type="component" value="Unassembled WGS sequence"/>
</dbReference>
<dbReference type="FunFam" id="3.40.50.300:FF:000335">
    <property type="entry name" value="ATP binding cassette subfamily A member 5"/>
    <property type="match status" value="1"/>
</dbReference>
<feature type="domain" description="ABC transporter" evidence="11">
    <location>
        <begin position="523"/>
        <end position="754"/>
    </location>
</feature>
<feature type="transmembrane region" description="Helical" evidence="10">
    <location>
        <begin position="366"/>
        <end position="390"/>
    </location>
</feature>
<dbReference type="InterPro" id="IPR003593">
    <property type="entry name" value="AAA+_ATPase"/>
</dbReference>
<feature type="transmembrane region" description="Helical" evidence="10">
    <location>
        <begin position="1151"/>
        <end position="1170"/>
    </location>
</feature>
<feature type="transmembrane region" description="Helical" evidence="10">
    <location>
        <begin position="967"/>
        <end position="988"/>
    </location>
</feature>
<proteinExistence type="inferred from homology"/>
<dbReference type="InterPro" id="IPR017871">
    <property type="entry name" value="ABC_transporter-like_CS"/>
</dbReference>
<evidence type="ECO:0000256" key="9">
    <source>
        <dbReference type="ARBA" id="ARBA00023136"/>
    </source>
</evidence>
<dbReference type="CDD" id="cd03263">
    <property type="entry name" value="ABC_subfamily_A"/>
    <property type="match status" value="2"/>
</dbReference>
<dbReference type="InterPro" id="IPR056264">
    <property type="entry name" value="R2_ABCA1-4-like"/>
</dbReference>
<keyword evidence="5" id="KW-0677">Repeat</keyword>
<feature type="transmembrane region" description="Helical" evidence="10">
    <location>
        <begin position="1119"/>
        <end position="1139"/>
    </location>
</feature>
<evidence type="ECO:0000256" key="4">
    <source>
        <dbReference type="ARBA" id="ARBA00022692"/>
    </source>
</evidence>
<feature type="transmembrane region" description="Helical" evidence="10">
    <location>
        <begin position="444"/>
        <end position="465"/>
    </location>
</feature>
<dbReference type="GO" id="GO:0034191">
    <property type="term" value="F:apolipoprotein A-I receptor binding"/>
    <property type="evidence" value="ECO:0007669"/>
    <property type="project" value="TreeGrafter"/>
</dbReference>
<sequence length="1574" mass="177240">ITCLNICECCRSNGSLLFSPCIAPFCMNMYLDMVNTTGGAIAWAFLKPMLMGQILYTPDTPVTKAIMEKANATFCLKNVFFFFKANMTVMLEKNKQILNQITTLSTLMVDLSSCIKFDRYQGYDSADQLNAEAHKLAKNRDLYASVIFKLPKDEDSSKKRQARSSSSTASLPPKVSYTIRMHMDNVMRTDRVRDPYFVSDPHISARQTMRYNRGFVYLQENIDRAIIETQTGQRVTEPAVQLQPFPYPCHLRDEYLEAISFVFPLMLMMAWVLFVADFVKKLVHERELRLHEYMKMMGVNPLSHFFAWFLECAAYLVLTIFILTLVLKYGLILPNSDGFLLFLYLCDYGLSVLAFSYLVSSFFDKTYIAGLSGSLIYILCFFPFIVVMAVETNLTFSQKSALSLFSPTCFSYASQYISRYEAQGEGIHWRNSYTSPIPGDTASFGWLCWLMLIDSILYFIIGVYIRMVFPGKYGIPAPWYFPFKASFWADLCCCVASFSMFLSGQSTLSSQAGEDFSELPVGVALHGLGKIYGDRVAIQNLNVSFYEGHVTSLLGHNGAGKTTTMSLLTGLFAPSSGAIEVYGKDMQTNIDDVRKELGVCMQYDVLFDHMTTKEHLLLYGQIKAPQWSRRELHEQVRTILEETGMYAHRHKRVGTLSGGMKRKLSISIAFIGGSRLVVLDEPTTGVDPCSRRSIWDIVIQHKKNRTIIMSTHHLDEAEVLSDRIAFLERGGLKCCGSPFHLKDQLGQGYKLTLTKKVFILTGIPSSSHVPEARLKEAQGGDLVYSLPPFTSSNASSYRSLLTALDSNLDALQLGGYGISDTTLEEVNLYTHTHTKHTGDTVEKTELTGSSVVRGMALAWQQTAAILIKRFHHSRRDWKGLIAQILLPVLFMVFAMGLSSIKSDLQHYPELELSPALYKFGRSYSFFRSVPMARQGALGGEYTEVNKANQGAFTPSMFGAVQSNSECVTYYFSVAFGALCFDRYMFVFFRYGGFAFGMPLPPDLQMDLTAVPKNRTLSKVWFNPEGHHTMPAYLNSLSNLILRSNLPADKDPRKYAISVSSHPYFGRGMLQILVAMCVLTGYSITTASFAIYEVNEHHSGSKRLQHIAGISEPFYWAVNYFYDMVMYLIPVTLTVGVIAAFQIEAFTDRQNLVIFASQHHVVFATFPWMYLLSGVFKDAEMAFITYVCINLFISINTIMSTSILYFLGQISMRNPEDIFMKLSYAFLIFPQFNFGNGLMQMARMNIEVQILSGYGIDAYKNPFSLDALGWMFIASFIQGLVLFTLRLLLNKFLMRKCFGLLGVNGAGKTTTFKMLTGDVSPTDGSAQIRDWDGRLVDIMECRNEGINIGYCPQVDALDDLLTGEEHLYFYGRIRGISKKELDGKLELTYHRNITTGGYSCGTRRKLSTALALIGHPQILLLDEPSSGMDPRTKRHLWKIISEEVKGKCAVVLTSHSMEECEALCSRLAIMVKGQFRCLGSLQHIKNRFGSGFTVKMYLAEASSDTEAITGFMQRRFPSTYLKDQHSTMVEYHVPVAPGGVADIFDQLESNKNALQIKHFSVSQTTLDEVRKRDKT</sequence>
<dbReference type="Pfam" id="PF12698">
    <property type="entry name" value="ABC2_membrane_3"/>
    <property type="match status" value="2"/>
</dbReference>
<evidence type="ECO:0000259" key="11">
    <source>
        <dbReference type="PROSITE" id="PS50893"/>
    </source>
</evidence>
<dbReference type="GO" id="GO:0005319">
    <property type="term" value="F:lipid transporter activity"/>
    <property type="evidence" value="ECO:0007669"/>
    <property type="project" value="TreeGrafter"/>
</dbReference>
<evidence type="ECO:0000256" key="6">
    <source>
        <dbReference type="ARBA" id="ARBA00022741"/>
    </source>
</evidence>
<feature type="transmembrane region" description="Helical" evidence="10">
    <location>
        <begin position="258"/>
        <end position="279"/>
    </location>
</feature>
<dbReference type="InterPro" id="IPR003439">
    <property type="entry name" value="ABC_transporter-like_ATP-bd"/>
</dbReference>
<evidence type="ECO:0000256" key="8">
    <source>
        <dbReference type="ARBA" id="ARBA00022989"/>
    </source>
</evidence>
<dbReference type="SMART" id="SM00382">
    <property type="entry name" value="AAA"/>
    <property type="match status" value="2"/>
</dbReference>
<dbReference type="GO" id="GO:0005524">
    <property type="term" value="F:ATP binding"/>
    <property type="evidence" value="ECO:0007669"/>
    <property type="project" value="UniProtKB-KW"/>
</dbReference>
<reference evidence="12" key="1">
    <citation type="submission" date="2025-08" db="UniProtKB">
        <authorList>
            <consortium name="Ensembl"/>
        </authorList>
    </citation>
    <scope>IDENTIFICATION</scope>
</reference>
<dbReference type="PROSITE" id="PS00211">
    <property type="entry name" value="ABC_TRANSPORTER_1"/>
    <property type="match status" value="1"/>
</dbReference>
<dbReference type="InterPro" id="IPR026082">
    <property type="entry name" value="ABCA"/>
</dbReference>
<keyword evidence="9 10" id="KW-0472">Membrane</keyword>
<evidence type="ECO:0000256" key="10">
    <source>
        <dbReference type="SAM" id="Phobius"/>
    </source>
</evidence>
<dbReference type="GeneTree" id="ENSGT00940000157295"/>
<dbReference type="Pfam" id="PF00005">
    <property type="entry name" value="ABC_tran"/>
    <property type="match status" value="2"/>
</dbReference>
<evidence type="ECO:0000256" key="5">
    <source>
        <dbReference type="ARBA" id="ARBA00022737"/>
    </source>
</evidence>
<feature type="transmembrane region" description="Helical" evidence="10">
    <location>
        <begin position="1071"/>
        <end position="1091"/>
    </location>
</feature>
<name>A0A8C4EK35_DICLA</name>
<feature type="transmembrane region" description="Helical" evidence="10">
    <location>
        <begin position="1266"/>
        <end position="1288"/>
    </location>
</feature>
<evidence type="ECO:0000256" key="3">
    <source>
        <dbReference type="ARBA" id="ARBA00022448"/>
    </source>
</evidence>
<keyword evidence="4 10" id="KW-0812">Transmembrane</keyword>
<protein>
    <submittedName>
        <fullName evidence="12">ATP-binding cassette, sub-family A (ABC1), member 12</fullName>
    </submittedName>
</protein>
<dbReference type="Ensembl" id="ENSDLAT00005021093.2">
    <property type="protein sequence ID" value="ENSDLAP00005019632.2"/>
    <property type="gene ID" value="ENSDLAG00005008372.2"/>
</dbReference>
<dbReference type="Gene3D" id="3.40.50.300">
    <property type="entry name" value="P-loop containing nucleotide triphosphate hydrolases"/>
    <property type="match status" value="2"/>
</dbReference>
<comment type="subcellular location">
    <subcellularLocation>
        <location evidence="1">Membrane</location>
        <topology evidence="1">Multi-pass membrane protein</topology>
    </subcellularLocation>
</comment>
<keyword evidence="3" id="KW-0813">Transport</keyword>
<dbReference type="GO" id="GO:0016020">
    <property type="term" value="C:membrane"/>
    <property type="evidence" value="ECO:0007669"/>
    <property type="project" value="UniProtKB-SubCell"/>
</dbReference>
<dbReference type="GO" id="GO:0016887">
    <property type="term" value="F:ATP hydrolysis activity"/>
    <property type="evidence" value="ECO:0007669"/>
    <property type="project" value="InterPro"/>
</dbReference>
<dbReference type="PROSITE" id="PS50893">
    <property type="entry name" value="ABC_TRANSPORTER_2"/>
    <property type="match status" value="2"/>
</dbReference>
<evidence type="ECO:0000313" key="12">
    <source>
        <dbReference type="Ensembl" id="ENSDLAP00005019632.2"/>
    </source>
</evidence>